<evidence type="ECO:0000256" key="7">
    <source>
        <dbReference type="ARBA" id="ARBA00023306"/>
    </source>
</evidence>
<keyword evidence="2" id="KW-1003">Cell membrane</keyword>
<keyword evidence="5 10" id="KW-1133">Transmembrane helix</keyword>
<dbReference type="GO" id="GO:0051301">
    <property type="term" value="P:cell division"/>
    <property type="evidence" value="ECO:0007669"/>
    <property type="project" value="UniProtKB-KW"/>
</dbReference>
<reference evidence="12" key="1">
    <citation type="submission" date="2016-08" db="EMBL/GenBank/DDBJ databases">
        <authorList>
            <person name="Varghese N."/>
            <person name="Submissions Spin"/>
        </authorList>
    </citation>
    <scope>NUCLEOTIDE SEQUENCE [LARGE SCALE GENOMIC DNA]</scope>
    <source>
        <strain evidence="12">R-53094</strain>
    </source>
</reference>
<feature type="transmembrane region" description="Helical" evidence="10">
    <location>
        <begin position="48"/>
        <end position="69"/>
    </location>
</feature>
<protein>
    <recommendedName>
        <fullName evidence="8">Cell division protein FtsL</fullName>
    </recommendedName>
</protein>
<keyword evidence="6 10" id="KW-0472">Membrane</keyword>
<keyword evidence="12" id="KW-1185">Reference proteome</keyword>
<gene>
    <name evidence="11" type="ORF">GA0061074_10389</name>
</gene>
<feature type="compositionally biased region" description="Polar residues" evidence="9">
    <location>
        <begin position="10"/>
        <end position="22"/>
    </location>
</feature>
<dbReference type="GO" id="GO:0005886">
    <property type="term" value="C:plasma membrane"/>
    <property type="evidence" value="ECO:0007669"/>
    <property type="project" value="UniProtKB-SubCell"/>
</dbReference>
<evidence type="ECO:0000256" key="3">
    <source>
        <dbReference type="ARBA" id="ARBA00022618"/>
    </source>
</evidence>
<evidence type="ECO:0000256" key="6">
    <source>
        <dbReference type="ARBA" id="ARBA00023136"/>
    </source>
</evidence>
<dbReference type="RefSeq" id="WP_092461934.1">
    <property type="nucleotide sequence ID" value="NZ_BJEE01000004.1"/>
</dbReference>
<dbReference type="STRING" id="1505725.GA0061074_10389"/>
<keyword evidence="4 10" id="KW-0812">Transmembrane</keyword>
<evidence type="ECO:0000256" key="9">
    <source>
        <dbReference type="SAM" id="MobiDB-lite"/>
    </source>
</evidence>
<dbReference type="OrthoDB" id="2149581at2"/>
<evidence type="ECO:0000256" key="10">
    <source>
        <dbReference type="SAM" id="Phobius"/>
    </source>
</evidence>
<dbReference type="InterPro" id="IPR011922">
    <property type="entry name" value="Cell_div_FtsL"/>
</dbReference>
<feature type="region of interest" description="Disordered" evidence="9">
    <location>
        <begin position="1"/>
        <end position="22"/>
    </location>
</feature>
<dbReference type="NCBIfam" id="TIGR02209">
    <property type="entry name" value="ftsL_broad"/>
    <property type="match status" value="1"/>
</dbReference>
<dbReference type="EMBL" id="FMAO01000003">
    <property type="protein sequence ID" value="SCB87885.1"/>
    <property type="molecule type" value="Genomic_DNA"/>
</dbReference>
<evidence type="ECO:0000256" key="4">
    <source>
        <dbReference type="ARBA" id="ARBA00022692"/>
    </source>
</evidence>
<evidence type="ECO:0000256" key="1">
    <source>
        <dbReference type="ARBA" id="ARBA00004401"/>
    </source>
</evidence>
<proteinExistence type="predicted"/>
<comment type="subcellular location">
    <subcellularLocation>
        <location evidence="1">Cell membrane</location>
        <topology evidence="1">Single-pass type II membrane protein</topology>
    </subcellularLocation>
</comment>
<organism evidence="11 12">
    <name type="scientific">Weissella bombi</name>
    <dbReference type="NCBI Taxonomy" id="1505725"/>
    <lineage>
        <taxon>Bacteria</taxon>
        <taxon>Bacillati</taxon>
        <taxon>Bacillota</taxon>
        <taxon>Bacilli</taxon>
        <taxon>Lactobacillales</taxon>
        <taxon>Lactobacillaceae</taxon>
        <taxon>Weissella</taxon>
    </lineage>
</organism>
<accession>A0A1C4A018</accession>
<evidence type="ECO:0000256" key="2">
    <source>
        <dbReference type="ARBA" id="ARBA00022475"/>
    </source>
</evidence>
<dbReference type="AlphaFoldDB" id="A0A1C4A018"/>
<dbReference type="Proteomes" id="UP000199268">
    <property type="component" value="Unassembled WGS sequence"/>
</dbReference>
<evidence type="ECO:0000313" key="12">
    <source>
        <dbReference type="Proteomes" id="UP000199268"/>
    </source>
</evidence>
<evidence type="ECO:0000256" key="5">
    <source>
        <dbReference type="ARBA" id="ARBA00022989"/>
    </source>
</evidence>
<evidence type="ECO:0000256" key="8">
    <source>
        <dbReference type="NCBIfam" id="TIGR02209"/>
    </source>
</evidence>
<name>A0A1C4A018_9LACO</name>
<keyword evidence="3 11" id="KW-0132">Cell division</keyword>
<keyword evidence="7" id="KW-0131">Cell cycle</keyword>
<sequence length="129" mass="14437">MDGLPKYRNDYNNNVVSKPINQPKIKTNNRSRVRKIKLTKPKWNAMDLAMVGAVTITIIAALFIVIFMANKSTTANTQLAATSAQLEQVRNKNNTLKQQVSDLSSPKRLNDIADKSGLTLKNKNIRNVK</sequence>
<evidence type="ECO:0000313" key="11">
    <source>
        <dbReference type="EMBL" id="SCB87885.1"/>
    </source>
</evidence>